<protein>
    <submittedName>
        <fullName evidence="1">Uncharacterized protein</fullName>
    </submittedName>
</protein>
<dbReference type="EMBL" id="BGZK01001139">
    <property type="protein sequence ID" value="GBP72257.1"/>
    <property type="molecule type" value="Genomic_DNA"/>
</dbReference>
<dbReference type="Proteomes" id="UP000299102">
    <property type="component" value="Unassembled WGS sequence"/>
</dbReference>
<evidence type="ECO:0000313" key="1">
    <source>
        <dbReference type="EMBL" id="GBP72257.1"/>
    </source>
</evidence>
<proteinExistence type="predicted"/>
<keyword evidence="2" id="KW-1185">Reference proteome</keyword>
<comment type="caution">
    <text evidence="1">The sequence shown here is derived from an EMBL/GenBank/DDBJ whole genome shotgun (WGS) entry which is preliminary data.</text>
</comment>
<reference evidence="1 2" key="1">
    <citation type="journal article" date="2019" name="Commun. Biol.">
        <title>The bagworm genome reveals a unique fibroin gene that provides high tensile strength.</title>
        <authorList>
            <person name="Kono N."/>
            <person name="Nakamura H."/>
            <person name="Ohtoshi R."/>
            <person name="Tomita M."/>
            <person name="Numata K."/>
            <person name="Arakawa K."/>
        </authorList>
    </citation>
    <scope>NUCLEOTIDE SEQUENCE [LARGE SCALE GENOMIC DNA]</scope>
</reference>
<accession>A0A4C1YCQ4</accession>
<dbReference type="PANTHER" id="PTHR46114:SF1">
    <property type="entry name" value="ZAD DOMAIN-CONTAINING PROTEIN"/>
    <property type="match status" value="1"/>
</dbReference>
<organism evidence="1 2">
    <name type="scientific">Eumeta variegata</name>
    <name type="common">Bagworm moth</name>
    <name type="synonym">Eumeta japonica</name>
    <dbReference type="NCBI Taxonomy" id="151549"/>
    <lineage>
        <taxon>Eukaryota</taxon>
        <taxon>Metazoa</taxon>
        <taxon>Ecdysozoa</taxon>
        <taxon>Arthropoda</taxon>
        <taxon>Hexapoda</taxon>
        <taxon>Insecta</taxon>
        <taxon>Pterygota</taxon>
        <taxon>Neoptera</taxon>
        <taxon>Endopterygota</taxon>
        <taxon>Lepidoptera</taxon>
        <taxon>Glossata</taxon>
        <taxon>Ditrysia</taxon>
        <taxon>Tineoidea</taxon>
        <taxon>Psychidae</taxon>
        <taxon>Oiketicinae</taxon>
        <taxon>Eumeta</taxon>
    </lineage>
</organism>
<sequence length="602" mass="68983">MSSTDTAECHSPRPCVVKKLNSSEIDLCYQYPASQTPNSKMDAVEYFNTSNSIPYSGVQKHNLECDFVEKLKALPSNELELSMLDVNDNSNTKDFLQSDKKQINALDSVFPFPNRDHYPKVSKYDDDFFLKPKTTPCAPKYDGLSKSSQILFNNNVTAFACNRVDVEKKFQPLNTATINYQPTQTSESEDQSNIGWTYYNKVMTHVNCMLDNSEMPSSASAMYRKANRQVQMQIDKNNLSVMKKRVCVNDPNHFCFICGEYIFKESRLNVTAFVIKAYKNYFGYPLEIKNKPWIPQKRSGAVESASEILAFRLKERNLVTKETRISYYRTREHNLLKYFAEEDNFVFCKDIPGLMAVMRLKNYASNEWRLFIDSSKRSLKCVLLHNGNKLGSLPFAHSTKAKEEYTTIALILDKIKYEEHKWLICVDLKVVNFLLGQQGGFTKYPCFLCLWDSRAKSQHWTKCDWPPRVALVPGEKNVINPPLVSRNPIILPPVKFGDDPLGVITQQHVYQPQIYQPMVPATETSLKMNALAAKYLKTPLSHPVCAQPILKTTPIIDLSFATRNYMERHQLLPGIPSTSKKPQNDMPRFLDVTALKQQPKLL</sequence>
<dbReference type="OrthoDB" id="76173at2759"/>
<name>A0A4C1YCQ4_EUMVA</name>
<evidence type="ECO:0000313" key="2">
    <source>
        <dbReference type="Proteomes" id="UP000299102"/>
    </source>
</evidence>
<dbReference type="PANTHER" id="PTHR46114">
    <property type="entry name" value="APPLE DOMAIN-CONTAINING PROTEIN"/>
    <property type="match status" value="1"/>
</dbReference>
<dbReference type="AlphaFoldDB" id="A0A4C1YCQ4"/>
<gene>
    <name evidence="1" type="ORF">EVAR_103258_1</name>
</gene>